<evidence type="ECO:0000313" key="3">
    <source>
        <dbReference type="Proteomes" id="UP001140453"/>
    </source>
</evidence>
<keyword evidence="1" id="KW-0732">Signal</keyword>
<protein>
    <submittedName>
        <fullName evidence="2">Uncharacterized protein</fullName>
    </submittedName>
</protein>
<reference evidence="2" key="1">
    <citation type="submission" date="2022-10" db="EMBL/GenBank/DDBJ databases">
        <title>Tapping the CABI collections for fungal endophytes: first genome assemblies for Collariella, Neodidymelliopsis, Ascochyta clinopodiicola, Didymella pomorum, Didymosphaeria variabile, Neocosmospora piperis and Neocucurbitaria cava.</title>
        <authorList>
            <person name="Hill R."/>
        </authorList>
    </citation>
    <scope>NUCLEOTIDE SEQUENCE</scope>
    <source>
        <strain evidence="2">IMI 355082</strain>
    </source>
</reference>
<evidence type="ECO:0000313" key="2">
    <source>
        <dbReference type="EMBL" id="KAJ4396938.1"/>
    </source>
</evidence>
<dbReference type="AlphaFoldDB" id="A0A9W8Z3D3"/>
<evidence type="ECO:0000256" key="1">
    <source>
        <dbReference type="SAM" id="SignalP"/>
    </source>
</evidence>
<gene>
    <name evidence="2" type="ORF">N0V93_001160</name>
</gene>
<feature type="signal peptide" evidence="1">
    <location>
        <begin position="1"/>
        <end position="20"/>
    </location>
</feature>
<accession>A0A9W8Z3D3</accession>
<dbReference type="Proteomes" id="UP001140453">
    <property type="component" value="Unassembled WGS sequence"/>
</dbReference>
<comment type="caution">
    <text evidence="2">The sequence shown here is derived from an EMBL/GenBank/DDBJ whole genome shotgun (WGS) entry which is preliminary data.</text>
</comment>
<dbReference type="EMBL" id="JAPEVB010000001">
    <property type="protein sequence ID" value="KAJ4396938.1"/>
    <property type="molecule type" value="Genomic_DNA"/>
</dbReference>
<feature type="chain" id="PRO_5040971165" evidence="1">
    <location>
        <begin position="21"/>
        <end position="70"/>
    </location>
</feature>
<keyword evidence="3" id="KW-1185">Reference proteome</keyword>
<proteinExistence type="predicted"/>
<sequence length="70" mass="7379">MKFSSCILLLASVVATYAQGQYESETACGLICPDKCTADGAAKGYCQASGKSSTGAQLYDCYCESFPVWS</sequence>
<organism evidence="2 3">
    <name type="scientific">Gnomoniopsis smithogilvyi</name>
    <dbReference type="NCBI Taxonomy" id="1191159"/>
    <lineage>
        <taxon>Eukaryota</taxon>
        <taxon>Fungi</taxon>
        <taxon>Dikarya</taxon>
        <taxon>Ascomycota</taxon>
        <taxon>Pezizomycotina</taxon>
        <taxon>Sordariomycetes</taxon>
        <taxon>Sordariomycetidae</taxon>
        <taxon>Diaporthales</taxon>
        <taxon>Gnomoniaceae</taxon>
        <taxon>Gnomoniopsis</taxon>
    </lineage>
</organism>
<name>A0A9W8Z3D3_9PEZI</name>